<feature type="region of interest" description="Disordered" evidence="1">
    <location>
        <begin position="1"/>
        <end position="20"/>
    </location>
</feature>
<comment type="caution">
    <text evidence="2">The sequence shown here is derived from an EMBL/GenBank/DDBJ whole genome shotgun (WGS) entry which is preliminary data.</text>
</comment>
<organism evidence="2 3">
    <name type="scientific">Ceratitis capitata</name>
    <name type="common">Mediterranean fruit fly</name>
    <name type="synonym">Tephritis capitata</name>
    <dbReference type="NCBI Taxonomy" id="7213"/>
    <lineage>
        <taxon>Eukaryota</taxon>
        <taxon>Metazoa</taxon>
        <taxon>Ecdysozoa</taxon>
        <taxon>Arthropoda</taxon>
        <taxon>Hexapoda</taxon>
        <taxon>Insecta</taxon>
        <taxon>Pterygota</taxon>
        <taxon>Neoptera</taxon>
        <taxon>Endopterygota</taxon>
        <taxon>Diptera</taxon>
        <taxon>Brachycera</taxon>
        <taxon>Muscomorpha</taxon>
        <taxon>Tephritoidea</taxon>
        <taxon>Tephritidae</taxon>
        <taxon>Ceratitis</taxon>
        <taxon>Ceratitis</taxon>
    </lineage>
</organism>
<dbReference type="EMBL" id="CAJHJT010000001">
    <property type="protein sequence ID" value="CAD6991870.1"/>
    <property type="molecule type" value="Genomic_DNA"/>
</dbReference>
<gene>
    <name evidence="2" type="ORF">CCAP1982_LOCUS763</name>
</gene>
<dbReference type="Proteomes" id="UP000606786">
    <property type="component" value="Unassembled WGS sequence"/>
</dbReference>
<keyword evidence="3" id="KW-1185">Reference proteome</keyword>
<proteinExistence type="predicted"/>
<evidence type="ECO:0000313" key="2">
    <source>
        <dbReference type="EMBL" id="CAD6991870.1"/>
    </source>
</evidence>
<dbReference type="AlphaFoldDB" id="A0A811U0J9"/>
<sequence>MEKHATPNHAAAQHHHQQHAHHPDKISFIASFVGGFYNQHNDANSCGHFVRHTHINTCFNILLHSGTPTQNRALKKCPLRAIISTSVQCEAVRSKSAHKAICLKQTIPWGMSCKFLVLVSGLNSFPLVV</sequence>
<accession>A0A811U0J9</accession>
<protein>
    <submittedName>
        <fullName evidence="2">(Mediterranean fruit fly) hypothetical protein</fullName>
    </submittedName>
</protein>
<name>A0A811U0J9_CERCA</name>
<reference evidence="2" key="1">
    <citation type="submission" date="2020-11" db="EMBL/GenBank/DDBJ databases">
        <authorList>
            <person name="Whitehead M."/>
        </authorList>
    </citation>
    <scope>NUCLEOTIDE SEQUENCE</scope>
    <source>
        <strain evidence="2">EGII</strain>
    </source>
</reference>
<evidence type="ECO:0000256" key="1">
    <source>
        <dbReference type="SAM" id="MobiDB-lite"/>
    </source>
</evidence>
<evidence type="ECO:0000313" key="3">
    <source>
        <dbReference type="Proteomes" id="UP000606786"/>
    </source>
</evidence>